<dbReference type="EMBL" id="JAOL01000039">
    <property type="protein sequence ID" value="EUA93820.1"/>
    <property type="molecule type" value="Genomic_DNA"/>
</dbReference>
<name>A0ABP3ATS0_MYCUL</name>
<accession>A0ABP3ATS0</accession>
<organism evidence="2 3">
    <name type="scientific">Mycobacterium ulcerans str. Harvey</name>
    <dbReference type="NCBI Taxonomy" id="1299332"/>
    <lineage>
        <taxon>Bacteria</taxon>
        <taxon>Bacillati</taxon>
        <taxon>Actinomycetota</taxon>
        <taxon>Actinomycetes</taxon>
        <taxon>Mycobacteriales</taxon>
        <taxon>Mycobacteriaceae</taxon>
        <taxon>Mycobacterium</taxon>
        <taxon>Mycobacterium ulcerans group</taxon>
    </lineage>
</organism>
<sequence>MAGNAGDQSVTGDTVTDTGADRATSHDQSTADEGAGSDSRVHYFIPP</sequence>
<feature type="region of interest" description="Disordered" evidence="1">
    <location>
        <begin position="1"/>
        <end position="47"/>
    </location>
</feature>
<protein>
    <submittedName>
        <fullName evidence="2">Uncharacterized protein</fullName>
    </submittedName>
</protein>
<evidence type="ECO:0000313" key="2">
    <source>
        <dbReference type="EMBL" id="EUA93820.1"/>
    </source>
</evidence>
<evidence type="ECO:0000256" key="1">
    <source>
        <dbReference type="SAM" id="MobiDB-lite"/>
    </source>
</evidence>
<keyword evidence="3" id="KW-1185">Reference proteome</keyword>
<dbReference type="Proteomes" id="UP000020681">
    <property type="component" value="Unassembled WGS sequence"/>
</dbReference>
<proteinExistence type="predicted"/>
<evidence type="ECO:0000313" key="3">
    <source>
        <dbReference type="Proteomes" id="UP000020681"/>
    </source>
</evidence>
<comment type="caution">
    <text evidence="2">The sequence shown here is derived from an EMBL/GenBank/DDBJ whole genome shotgun (WGS) entry which is preliminary data.</text>
</comment>
<gene>
    <name evidence="2" type="ORF">I551_8920</name>
</gene>
<reference evidence="2 3" key="1">
    <citation type="submission" date="2014-01" db="EMBL/GenBank/DDBJ databases">
        <authorList>
            <person name="Dobos K."/>
            <person name="Lenaerts A."/>
            <person name="Ordway D."/>
            <person name="DeGroote M.A."/>
            <person name="Parker T."/>
            <person name="Sizemore C."/>
            <person name="Tallon L.J."/>
            <person name="Sadzewicz L.K."/>
            <person name="Sengamalay N."/>
            <person name="Fraser C.M."/>
            <person name="Hine E."/>
            <person name="Shefchek K.A."/>
            <person name="Das S.P."/>
            <person name="Tettelin H."/>
        </authorList>
    </citation>
    <scope>NUCLEOTIDE SEQUENCE [LARGE SCALE GENOMIC DNA]</scope>
    <source>
        <strain evidence="2 3">Harvey</strain>
    </source>
</reference>